<keyword evidence="3" id="KW-0963">Cytoplasm</keyword>
<evidence type="ECO:0000259" key="7">
    <source>
        <dbReference type="Pfam" id="PF04130"/>
    </source>
</evidence>
<evidence type="ECO:0000256" key="6">
    <source>
        <dbReference type="SAM" id="MobiDB-lite"/>
    </source>
</evidence>
<keyword evidence="10" id="KW-1185">Reference proteome</keyword>
<evidence type="ECO:0000259" key="8">
    <source>
        <dbReference type="Pfam" id="PF17681"/>
    </source>
</evidence>
<evidence type="ECO:0008006" key="11">
    <source>
        <dbReference type="Google" id="ProtNLM"/>
    </source>
</evidence>
<feature type="domain" description="Gamma tubulin complex component protein N-terminal" evidence="8">
    <location>
        <begin position="161"/>
        <end position="414"/>
    </location>
</feature>
<evidence type="ECO:0000256" key="1">
    <source>
        <dbReference type="ARBA" id="ARBA00004245"/>
    </source>
</evidence>
<dbReference type="Proteomes" id="UP001164743">
    <property type="component" value="Chromosome 7A"/>
</dbReference>
<evidence type="ECO:0000256" key="4">
    <source>
        <dbReference type="ARBA" id="ARBA00022701"/>
    </source>
</evidence>
<comment type="subcellular location">
    <subcellularLocation>
        <location evidence="1">Cytoplasm</location>
        <location evidence="1">Cytoskeleton</location>
    </subcellularLocation>
</comment>
<proteinExistence type="inferred from homology"/>
<keyword evidence="4" id="KW-0493">Microtubule</keyword>
<dbReference type="Pfam" id="PF04130">
    <property type="entry name" value="GCP_C_terminal"/>
    <property type="match status" value="1"/>
</dbReference>
<protein>
    <recommendedName>
        <fullName evidence="11">Spindle pole body component</fullName>
    </recommendedName>
</protein>
<feature type="domain" description="Gamma tubulin complex component C-terminal" evidence="7">
    <location>
        <begin position="565"/>
        <end position="971"/>
    </location>
</feature>
<dbReference type="InterPro" id="IPR040457">
    <property type="entry name" value="GCP_C"/>
</dbReference>
<evidence type="ECO:0000256" key="5">
    <source>
        <dbReference type="ARBA" id="ARBA00023212"/>
    </source>
</evidence>
<name>A0ABY7CP42_9BASI</name>
<dbReference type="PANTHER" id="PTHR19302:SF14">
    <property type="entry name" value="GAMMA-TUBULIN COMPLEX COMPONENT 3"/>
    <property type="match status" value="1"/>
</dbReference>
<dbReference type="Pfam" id="PF17681">
    <property type="entry name" value="GCP_N_terminal"/>
    <property type="match status" value="1"/>
</dbReference>
<evidence type="ECO:0000256" key="3">
    <source>
        <dbReference type="ARBA" id="ARBA00022490"/>
    </source>
</evidence>
<dbReference type="InterPro" id="IPR042241">
    <property type="entry name" value="GCP_C_sf"/>
</dbReference>
<sequence length="982" mass="111512">MEIPELRAFDHELLLSTPLSQLRQEDYHLGTHPPTKQNPQTAPAPAGGDIVWRDLYEDNTQPTEPRQNIFSWDSFDRPICSQLSLNYQTPYPVEESIPVWEAILPASQLNLSSPIDRTTFVTHFFRRSIGFKTPARSTRNELQPRPESNLYPRVCGQTDSATRSLYDLSESAYTNLCSIESFINHTHHPYHPHQSLGSGLAVLVDWIRAEIMDCFEHESALDSGLLTASLMIEPLFELLEALATLIQSCQEGTKKSSQEDAVYRHLDIHIRQRSSSLIQAVFSWLLDRVCAALLLSWQTWLGVDLGGRRSIWPDEKDQLYQSLWSQYGIQPDPRLSVDPHLDLAGDYLDQTEARTPSSYCFRPDRVPSFIPISLAESIFKAGVSLRILRRSNPFHPICLTYPAEEHGQSRWVWTPTELEKVFKAFNRQRHDMKLQISAWRHGIKLSDDPLATIRRSKGVSLPTMQDIEQELDIGDFLKAISTGLKPYDNQVGGSRHIDQRRKGLIETVEERLRSCRVDRAGLLEPMELPSLDLLTEVTVIESLRSRSLEIDRCLLSFFLIDLDFLDHLKILNQFMFCHDVMFNQRLTNALFSSSPGEDSSQRTGRHTVGVSGRLLRRGTWPPGGFDLSFALRTVILDSVAPDQRPAGYRASSAWATLEDRLSFAIRPGIEDSAAGERGYRANTIDGFGFLMIDFKPPEALRSVLGADVLEQYRVINTYLMKLLRLQAMMKANWTLLRPRRQYGLPGAGRKRGPSRREDYIDAVDLLASHSQRLLDGLVSYAWEIAIGSTWAGFIGQIERVKEAIEGHERWTISEEKEGRSSGVREPPGTQTIESVEQLNRLHRLTLTEMMNRLLLRSKQESYLSLLSRSIFDTIIQLSIHLDEHYSMVCSAPEDEIAEGQMESLIEAVQRIKTHQFGGTQKLLRSLDQLHRRSVDLCLHSQTSASGNEAGGGRKIGFLIQLILRLDFNAFFFDSSAPSFQSD</sequence>
<comment type="similarity">
    <text evidence="2">Belongs to the TUBGCP family.</text>
</comment>
<dbReference type="PANTHER" id="PTHR19302">
    <property type="entry name" value="GAMMA TUBULIN COMPLEX PROTEIN"/>
    <property type="match status" value="1"/>
</dbReference>
<evidence type="ECO:0000256" key="2">
    <source>
        <dbReference type="ARBA" id="ARBA00010337"/>
    </source>
</evidence>
<dbReference type="EMBL" id="CP110427">
    <property type="protein sequence ID" value="WAQ87029.1"/>
    <property type="molecule type" value="Genomic_DNA"/>
</dbReference>
<dbReference type="RefSeq" id="XP_053022584.1">
    <property type="nucleotide sequence ID" value="XM_053171398.1"/>
</dbReference>
<evidence type="ECO:0000313" key="10">
    <source>
        <dbReference type="Proteomes" id="UP001164743"/>
    </source>
</evidence>
<accession>A0ABY7CP42</accession>
<feature type="region of interest" description="Disordered" evidence="6">
    <location>
        <begin position="28"/>
        <end position="48"/>
    </location>
</feature>
<evidence type="ECO:0000313" key="9">
    <source>
        <dbReference type="EMBL" id="WAQ87029.1"/>
    </source>
</evidence>
<gene>
    <name evidence="9" type="ORF">PtA15_7A758</name>
</gene>
<dbReference type="InterPro" id="IPR007259">
    <property type="entry name" value="GCP"/>
</dbReference>
<dbReference type="GeneID" id="77812293"/>
<keyword evidence="5" id="KW-0206">Cytoskeleton</keyword>
<dbReference type="Gene3D" id="1.20.120.1900">
    <property type="entry name" value="Gamma-tubulin complex, C-terminal domain"/>
    <property type="match status" value="1"/>
</dbReference>
<reference evidence="9" key="1">
    <citation type="submission" date="2022-10" db="EMBL/GenBank/DDBJ databases">
        <title>Puccinia triticina Genome sequencing and assembly.</title>
        <authorList>
            <person name="Li C."/>
        </authorList>
    </citation>
    <scope>NUCLEOTIDE SEQUENCE</scope>
    <source>
        <strain evidence="9">Pt15</strain>
    </source>
</reference>
<organism evidence="9 10">
    <name type="scientific">Puccinia triticina</name>
    <dbReference type="NCBI Taxonomy" id="208348"/>
    <lineage>
        <taxon>Eukaryota</taxon>
        <taxon>Fungi</taxon>
        <taxon>Dikarya</taxon>
        <taxon>Basidiomycota</taxon>
        <taxon>Pucciniomycotina</taxon>
        <taxon>Pucciniomycetes</taxon>
        <taxon>Pucciniales</taxon>
        <taxon>Pucciniaceae</taxon>
        <taxon>Puccinia</taxon>
    </lineage>
</organism>
<dbReference type="InterPro" id="IPR041470">
    <property type="entry name" value="GCP_N"/>
</dbReference>